<comment type="caution">
    <text evidence="7">The sequence shown here is derived from an EMBL/GenBank/DDBJ whole genome shotgun (WGS) entry which is preliminary data.</text>
</comment>
<dbReference type="PATRIC" id="fig|136160.3.peg.2089"/>
<evidence type="ECO:0000313" key="7">
    <source>
        <dbReference type="EMBL" id="KOO40176.1"/>
    </source>
</evidence>
<protein>
    <submittedName>
        <fullName evidence="7">Binding protein msmE</fullName>
    </submittedName>
</protein>
<dbReference type="EMBL" id="LILD01000001">
    <property type="protein sequence ID" value="KOO40176.1"/>
    <property type="molecule type" value="Genomic_DNA"/>
</dbReference>
<proteinExistence type="predicted"/>
<accession>A0A0M0KMT9</accession>
<name>A0A0M0KMT9_ALKHA</name>
<evidence type="ECO:0000256" key="2">
    <source>
        <dbReference type="ARBA" id="ARBA00022729"/>
    </source>
</evidence>
<dbReference type="PANTHER" id="PTHR43649">
    <property type="entry name" value="ARABINOSE-BINDING PROTEIN-RELATED"/>
    <property type="match status" value="1"/>
</dbReference>
<feature type="chain" id="PRO_5044367196" evidence="6">
    <location>
        <begin position="27"/>
        <end position="424"/>
    </location>
</feature>
<keyword evidence="1" id="KW-1003">Cell membrane</keyword>
<keyword evidence="4" id="KW-0564">Palmitate</keyword>
<evidence type="ECO:0000256" key="4">
    <source>
        <dbReference type="ARBA" id="ARBA00023139"/>
    </source>
</evidence>
<keyword evidence="5" id="KW-0449">Lipoprotein</keyword>
<sequence>MKKVASGLIVAILILMVAACSSSGSGGSSENGSGGDQVVLTVFSSMEQEQEQAALQSVIDAFEEEHPNISVDLNTPSGGGYEDLMRVKMAANDMPDLFDTHGWAQLRYGEYVADLSDMEWVERLDPALEPILKDEDGKVYAYPLNQAKDGMTYNATLLEEIGIEPPTTFSEFLEALEAVKEKTNGDVTPLWFPGGNPHSLAQFKDVMATPLLITHPDHDYSESLLDGSFDWTNYTYLPEVLLEMKEKGLLNEDVLTAMQPSAVELMAQKKIAFSFIGGSFGPEVSELNPEVKVGTLPALPIHEGDSPSWIGGERHTFAVSEQTPHLEEAKLFIEFLAQPENAKTIAEGTSLTAGLIDVDAENYYSEYYDVFSDVEVQPYFDRVFLPSGMWDVMGTTSAELLSGTLTPEQVSAEMEKEYLRLREQ</sequence>
<feature type="signal peptide" evidence="6">
    <location>
        <begin position="1"/>
        <end position="26"/>
    </location>
</feature>
<dbReference type="AlphaFoldDB" id="A0A0M0KMT9"/>
<keyword evidence="3" id="KW-0472">Membrane</keyword>
<evidence type="ECO:0000256" key="3">
    <source>
        <dbReference type="ARBA" id="ARBA00023136"/>
    </source>
</evidence>
<dbReference type="InterPro" id="IPR050490">
    <property type="entry name" value="Bact_solute-bd_prot1"/>
</dbReference>
<evidence type="ECO:0000256" key="6">
    <source>
        <dbReference type="SAM" id="SignalP"/>
    </source>
</evidence>
<dbReference type="Gene3D" id="3.40.190.10">
    <property type="entry name" value="Periplasmic binding protein-like II"/>
    <property type="match status" value="2"/>
</dbReference>
<organism evidence="7">
    <name type="scientific">Halalkalibacterium halodurans</name>
    <name type="common">Bacillus halodurans</name>
    <dbReference type="NCBI Taxonomy" id="86665"/>
    <lineage>
        <taxon>Bacteria</taxon>
        <taxon>Bacillati</taxon>
        <taxon>Bacillota</taxon>
        <taxon>Bacilli</taxon>
        <taxon>Bacillales</taxon>
        <taxon>Bacillaceae</taxon>
        <taxon>Halalkalibacterium (ex Joshi et al. 2022)</taxon>
    </lineage>
</organism>
<dbReference type="GeneID" id="87597767"/>
<evidence type="ECO:0000256" key="5">
    <source>
        <dbReference type="ARBA" id="ARBA00023288"/>
    </source>
</evidence>
<dbReference type="PROSITE" id="PS51257">
    <property type="entry name" value="PROKAR_LIPOPROTEIN"/>
    <property type="match status" value="1"/>
</dbReference>
<dbReference type="SUPFAM" id="SSF53850">
    <property type="entry name" value="Periplasmic binding protein-like II"/>
    <property type="match status" value="1"/>
</dbReference>
<gene>
    <name evidence="7" type="ORF">AMD02_08740</name>
</gene>
<reference evidence="7" key="1">
    <citation type="submission" date="2015-08" db="EMBL/GenBank/DDBJ databases">
        <title>Complete DNA Sequence of Pseudomonas syringae pv. actinidiae, the Causal Agent of Kiwifruit Canker Disease.</title>
        <authorList>
            <person name="Rikkerink E.H.A."/>
            <person name="Fineran P.C."/>
        </authorList>
    </citation>
    <scope>NUCLEOTIDE SEQUENCE</scope>
    <source>
        <strain evidence="7">DSM 13666</strain>
    </source>
</reference>
<dbReference type="InterPro" id="IPR006059">
    <property type="entry name" value="SBP"/>
</dbReference>
<dbReference type="Pfam" id="PF01547">
    <property type="entry name" value="SBP_bac_1"/>
    <property type="match status" value="1"/>
</dbReference>
<keyword evidence="2 6" id="KW-0732">Signal</keyword>
<dbReference type="RefSeq" id="WP_053431053.1">
    <property type="nucleotide sequence ID" value="NZ_CP040441.1"/>
</dbReference>
<dbReference type="PANTHER" id="PTHR43649:SF33">
    <property type="entry name" value="POLYGALACTURONAN_RHAMNOGALACTURONAN-BINDING PROTEIN YTCQ"/>
    <property type="match status" value="1"/>
</dbReference>
<evidence type="ECO:0000256" key="1">
    <source>
        <dbReference type="ARBA" id="ARBA00022475"/>
    </source>
</evidence>